<evidence type="ECO:0000256" key="9">
    <source>
        <dbReference type="ARBA" id="ARBA00030073"/>
    </source>
</evidence>
<evidence type="ECO:0000259" key="13">
    <source>
        <dbReference type="Pfam" id="PF01872"/>
    </source>
</evidence>
<keyword evidence="7" id="KW-0521">NADP</keyword>
<dbReference type="Gene3D" id="3.40.430.10">
    <property type="entry name" value="Dihydrofolate Reductase, subunit A"/>
    <property type="match status" value="1"/>
</dbReference>
<protein>
    <recommendedName>
        <fullName evidence="5">2,5-diamino-6-ribosylamino-4(3H)-pyrimidinone 5'-phosphate reductase</fullName>
        <ecNumber evidence="4">1.1.1.302</ecNumber>
    </recommendedName>
    <alternativeName>
        <fullName evidence="10">2,5-diamino-6-(5-phospho-D-ribosylamino)pyrimidin-4(3H)-one reductase</fullName>
    </alternativeName>
    <alternativeName>
        <fullName evidence="9">2,5-diamino-6-ribitylamino-4(3H)-pyrimidinone 5'-phosphate synthase</fullName>
    </alternativeName>
</protein>
<reference evidence="14" key="1">
    <citation type="journal article" date="2016" name="Proc. Natl. Acad. Sci. U.S.A.">
        <title>Lipid metabolic changes in an early divergent fungus govern the establishment of a mutualistic symbiosis with endobacteria.</title>
        <authorList>
            <person name="Lastovetsky O.A."/>
            <person name="Gaspar M.L."/>
            <person name="Mondo S.J."/>
            <person name="LaButti K.M."/>
            <person name="Sandor L."/>
            <person name="Grigoriev I.V."/>
            <person name="Henry S.A."/>
            <person name="Pawlowska T.E."/>
        </authorList>
    </citation>
    <scope>NUCLEOTIDE SEQUENCE [LARGE SCALE GENOMIC DNA]</scope>
    <source>
        <strain evidence="14">ATCC 52814</strain>
    </source>
</reference>
<dbReference type="OrthoDB" id="5432at2759"/>
<evidence type="ECO:0000256" key="7">
    <source>
        <dbReference type="ARBA" id="ARBA00022857"/>
    </source>
</evidence>
<proteinExistence type="inferred from homology"/>
<dbReference type="GO" id="GO:0009231">
    <property type="term" value="P:riboflavin biosynthetic process"/>
    <property type="evidence" value="ECO:0007669"/>
    <property type="project" value="UniProtKB-KW"/>
</dbReference>
<dbReference type="GO" id="GO:0008703">
    <property type="term" value="F:5-amino-6-(5-phosphoribosylamino)uracil reductase activity"/>
    <property type="evidence" value="ECO:0007669"/>
    <property type="project" value="InterPro"/>
</dbReference>
<evidence type="ECO:0000256" key="5">
    <source>
        <dbReference type="ARBA" id="ARBA00015035"/>
    </source>
</evidence>
<comment type="catalytic activity">
    <reaction evidence="12">
        <text>2,5-diamino-6-(1-D-ribitylamino)pyrimidin-4(3H)-one 5'-phosphate + NADP(+) = 2,5-diamino-6-(1-D-ribosylamino)pyrimidin-4(3H)-one 5'-phosphate + NADPH + H(+)</text>
        <dbReference type="Rhea" id="RHEA:27278"/>
        <dbReference type="ChEBI" id="CHEBI:15378"/>
        <dbReference type="ChEBI" id="CHEBI:57783"/>
        <dbReference type="ChEBI" id="CHEBI:58349"/>
        <dbReference type="ChEBI" id="CHEBI:58890"/>
        <dbReference type="ChEBI" id="CHEBI:59545"/>
        <dbReference type="EC" id="1.1.1.302"/>
    </reaction>
</comment>
<dbReference type="AlphaFoldDB" id="A0A1X0RF31"/>
<feature type="domain" description="Bacterial bifunctional deaminase-reductase C-terminal" evidence="13">
    <location>
        <begin position="24"/>
        <end position="238"/>
    </location>
</feature>
<comment type="pathway">
    <text evidence="2">Cofactor biosynthesis; riboflavin biosynthesis.</text>
</comment>
<evidence type="ECO:0000313" key="14">
    <source>
        <dbReference type="EMBL" id="ORE10551.1"/>
    </source>
</evidence>
<sequence>MDYTAVKEFLDPLYQHVPSSCSKPYITLTFAQSLDGKIAKRGQQLILSGKESLAMTHRLRILHDGILVGIGTALVDDPQLNARYLSPNDLASAKQPRPIILDPSLRLPCDCKLIRNCQENKGMQPWIITILKEELEHKKRKAQLEEAGAKVFTVKADGGDHIPLPFVFSLLATLGIKRLMIEGGARIIQSCLADRLCDQLIITIAPKFIGNDGLDAVQEELNQLNNIKYQVMGKDIVLSATLS</sequence>
<evidence type="ECO:0000256" key="4">
    <source>
        <dbReference type="ARBA" id="ARBA00012851"/>
    </source>
</evidence>
<evidence type="ECO:0000256" key="6">
    <source>
        <dbReference type="ARBA" id="ARBA00022619"/>
    </source>
</evidence>
<accession>A0A1X0RF31</accession>
<dbReference type="PANTHER" id="PTHR38011:SF7">
    <property type="entry name" value="2,5-DIAMINO-6-RIBOSYLAMINO-4(3H)-PYRIMIDINONE 5'-PHOSPHATE REDUCTASE"/>
    <property type="match status" value="1"/>
</dbReference>
<dbReference type="SUPFAM" id="SSF53597">
    <property type="entry name" value="Dihydrofolate reductase-like"/>
    <property type="match status" value="1"/>
</dbReference>
<evidence type="ECO:0000256" key="10">
    <source>
        <dbReference type="ARBA" id="ARBA00031630"/>
    </source>
</evidence>
<organism evidence="14">
    <name type="scientific">Rhizopus microsporus var. microsporus</name>
    <dbReference type="NCBI Taxonomy" id="86635"/>
    <lineage>
        <taxon>Eukaryota</taxon>
        <taxon>Fungi</taxon>
        <taxon>Fungi incertae sedis</taxon>
        <taxon>Mucoromycota</taxon>
        <taxon>Mucoromycotina</taxon>
        <taxon>Mucoromycetes</taxon>
        <taxon>Mucorales</taxon>
        <taxon>Mucorineae</taxon>
        <taxon>Rhizopodaceae</taxon>
        <taxon>Rhizopus</taxon>
    </lineage>
</organism>
<evidence type="ECO:0000256" key="12">
    <source>
        <dbReference type="ARBA" id="ARBA00049020"/>
    </source>
</evidence>
<evidence type="ECO:0000256" key="2">
    <source>
        <dbReference type="ARBA" id="ARBA00005104"/>
    </source>
</evidence>
<dbReference type="InterPro" id="IPR002734">
    <property type="entry name" value="RibDG_C"/>
</dbReference>
<evidence type="ECO:0000256" key="3">
    <source>
        <dbReference type="ARBA" id="ARBA00009723"/>
    </source>
</evidence>
<comment type="catalytic activity">
    <reaction evidence="11">
        <text>2,5-diamino-6-(1-D-ribitylamino)pyrimidin-4(3H)-one 5'-phosphate + NAD(+) = 2,5-diamino-6-(1-D-ribosylamino)pyrimidin-4(3H)-one 5'-phosphate + NADH + H(+)</text>
        <dbReference type="Rhea" id="RHEA:27274"/>
        <dbReference type="ChEBI" id="CHEBI:15378"/>
        <dbReference type="ChEBI" id="CHEBI:57540"/>
        <dbReference type="ChEBI" id="CHEBI:57945"/>
        <dbReference type="ChEBI" id="CHEBI:58890"/>
        <dbReference type="ChEBI" id="CHEBI:59545"/>
        <dbReference type="EC" id="1.1.1.302"/>
    </reaction>
</comment>
<dbReference type="InterPro" id="IPR050765">
    <property type="entry name" value="Riboflavin_Biosynth_HTPR"/>
</dbReference>
<evidence type="ECO:0000256" key="1">
    <source>
        <dbReference type="ARBA" id="ARBA00003555"/>
    </source>
</evidence>
<dbReference type="Pfam" id="PF01872">
    <property type="entry name" value="RibD_C"/>
    <property type="match status" value="1"/>
</dbReference>
<dbReference type="PANTHER" id="PTHR38011">
    <property type="entry name" value="DIHYDROFOLATE REDUCTASE FAMILY PROTEIN (AFU_ORTHOLOGUE AFUA_8G06820)"/>
    <property type="match status" value="1"/>
</dbReference>
<dbReference type="InterPro" id="IPR024072">
    <property type="entry name" value="DHFR-like_dom_sf"/>
</dbReference>
<evidence type="ECO:0000256" key="8">
    <source>
        <dbReference type="ARBA" id="ARBA00023002"/>
    </source>
</evidence>
<name>A0A1X0RF31_RHIZD</name>
<dbReference type="EC" id="1.1.1.302" evidence="4"/>
<comment type="similarity">
    <text evidence="3">Belongs to the HTP reductase family.</text>
</comment>
<comment type="function">
    <text evidence="1">Catalyzes an early step in riboflavin biosynthesis, the NADPH-dependent reduction of the ribose side chain of 2,5-diamino-6-ribosylamino-4(3H)-pyrimidinone 5'-phosphate, yielding 2,5-diamino-6-ribitylamino-4(3H)-pyrimidinone 5'-phosphate.</text>
</comment>
<dbReference type="VEuPathDB" id="FungiDB:BCV72DRAFT_301723"/>
<dbReference type="Proteomes" id="UP000242414">
    <property type="component" value="Unassembled WGS sequence"/>
</dbReference>
<dbReference type="EMBL" id="KV921864">
    <property type="protein sequence ID" value="ORE10551.1"/>
    <property type="molecule type" value="Genomic_DNA"/>
</dbReference>
<evidence type="ECO:0000256" key="11">
    <source>
        <dbReference type="ARBA" id="ARBA00047550"/>
    </source>
</evidence>
<gene>
    <name evidence="14" type="ORF">BCV72DRAFT_301723</name>
</gene>
<keyword evidence="8" id="KW-0560">Oxidoreductase</keyword>
<keyword evidence="6" id="KW-0686">Riboflavin biosynthesis</keyword>